<dbReference type="AlphaFoldDB" id="A0A2V2NBN0"/>
<dbReference type="GeneID" id="97548912"/>
<feature type="compositionally biased region" description="Polar residues" evidence="1">
    <location>
        <begin position="1"/>
        <end position="10"/>
    </location>
</feature>
<name>A0A2V2NBN0_9EURY</name>
<dbReference type="Proteomes" id="UP000245657">
    <property type="component" value="Unassembled WGS sequence"/>
</dbReference>
<keyword evidence="2" id="KW-1133">Transmembrane helix</keyword>
<reference evidence="3 4" key="1">
    <citation type="submission" date="2018-05" db="EMBL/GenBank/DDBJ databases">
        <title>Draft genome of Methanospirillum lacunae Ki8-1.</title>
        <authorList>
            <person name="Dueholm M.S."/>
            <person name="Nielsen P.H."/>
            <person name="Bakmann L.F."/>
            <person name="Otzen D.E."/>
        </authorList>
    </citation>
    <scope>NUCLEOTIDE SEQUENCE [LARGE SCALE GENOMIC DNA]</scope>
    <source>
        <strain evidence="3 4">Ki8-1</strain>
    </source>
</reference>
<accession>A0A2V2NBN0</accession>
<evidence type="ECO:0000256" key="2">
    <source>
        <dbReference type="SAM" id="Phobius"/>
    </source>
</evidence>
<dbReference type="RefSeq" id="WP_109967986.1">
    <property type="nucleotide sequence ID" value="NZ_CP176093.1"/>
</dbReference>
<evidence type="ECO:0000313" key="4">
    <source>
        <dbReference type="Proteomes" id="UP000245657"/>
    </source>
</evidence>
<dbReference type="Pfam" id="PF19094">
    <property type="entry name" value="EMC6_arch"/>
    <property type="match status" value="1"/>
</dbReference>
<keyword evidence="4" id="KW-1185">Reference proteome</keyword>
<feature type="region of interest" description="Disordered" evidence="1">
    <location>
        <begin position="1"/>
        <end position="20"/>
    </location>
</feature>
<dbReference type="InterPro" id="IPR043941">
    <property type="entry name" value="EMC6-arch"/>
</dbReference>
<organism evidence="3 4">
    <name type="scientific">Methanospirillum lacunae</name>
    <dbReference type="NCBI Taxonomy" id="668570"/>
    <lineage>
        <taxon>Archaea</taxon>
        <taxon>Methanobacteriati</taxon>
        <taxon>Methanobacteriota</taxon>
        <taxon>Stenosarchaea group</taxon>
        <taxon>Methanomicrobia</taxon>
        <taxon>Methanomicrobiales</taxon>
        <taxon>Methanospirillaceae</taxon>
        <taxon>Methanospirillum</taxon>
    </lineage>
</organism>
<gene>
    <name evidence="3" type="ORF">DK846_05745</name>
</gene>
<feature type="transmembrane region" description="Helical" evidence="2">
    <location>
        <begin position="62"/>
        <end position="83"/>
    </location>
</feature>
<dbReference type="EMBL" id="QGMY01000005">
    <property type="protein sequence ID" value="PWR72981.1"/>
    <property type="molecule type" value="Genomic_DNA"/>
</dbReference>
<evidence type="ECO:0000313" key="3">
    <source>
        <dbReference type="EMBL" id="PWR72981.1"/>
    </source>
</evidence>
<proteinExistence type="predicted"/>
<protein>
    <submittedName>
        <fullName evidence="3">Uncharacterized protein</fullName>
    </submittedName>
</protein>
<sequence length="122" mass="13505">MTEESLQTAPESIDAAPVSVPEPDDYTGRIIRTIIAVVAGFFAGLICFMFEGMATQSAGSSSGIFAILVLIAAIMIQKHVFMALRLRYTLEKKDWFYQGFMTFSFWFVTWTILLTGTAMNAA</sequence>
<comment type="caution">
    <text evidence="3">The sequence shown here is derived from an EMBL/GenBank/DDBJ whole genome shotgun (WGS) entry which is preliminary data.</text>
</comment>
<keyword evidence="2" id="KW-0472">Membrane</keyword>
<dbReference type="OrthoDB" id="50040at2157"/>
<feature type="transmembrane region" description="Helical" evidence="2">
    <location>
        <begin position="30"/>
        <end position="50"/>
    </location>
</feature>
<feature type="transmembrane region" description="Helical" evidence="2">
    <location>
        <begin position="95"/>
        <end position="116"/>
    </location>
</feature>
<evidence type="ECO:0000256" key="1">
    <source>
        <dbReference type="SAM" id="MobiDB-lite"/>
    </source>
</evidence>
<keyword evidence="2" id="KW-0812">Transmembrane</keyword>